<protein>
    <recommendedName>
        <fullName evidence="3">Glutaredoxin domain-containing protein</fullName>
    </recommendedName>
</protein>
<dbReference type="AlphaFoldDB" id="A0AAD8Y779"/>
<gene>
    <name evidence="4" type="ORF">QTG54_008276</name>
</gene>
<dbReference type="GO" id="GO:0015038">
    <property type="term" value="F:glutathione disulfide oxidoreductase activity"/>
    <property type="evidence" value="ECO:0007669"/>
    <property type="project" value="TreeGrafter"/>
</dbReference>
<evidence type="ECO:0000259" key="3">
    <source>
        <dbReference type="Pfam" id="PF00462"/>
    </source>
</evidence>
<dbReference type="GO" id="GO:0034599">
    <property type="term" value="P:cellular response to oxidative stress"/>
    <property type="evidence" value="ECO:0007669"/>
    <property type="project" value="TreeGrafter"/>
</dbReference>
<evidence type="ECO:0000313" key="4">
    <source>
        <dbReference type="EMBL" id="KAK1741024.1"/>
    </source>
</evidence>
<comment type="caution">
    <text evidence="4">The sequence shown here is derived from an EMBL/GenBank/DDBJ whole genome shotgun (WGS) entry which is preliminary data.</text>
</comment>
<dbReference type="InterPro" id="IPR011767">
    <property type="entry name" value="GLR_AS"/>
</dbReference>
<organism evidence="4 5">
    <name type="scientific">Skeletonema marinoi</name>
    <dbReference type="NCBI Taxonomy" id="267567"/>
    <lineage>
        <taxon>Eukaryota</taxon>
        <taxon>Sar</taxon>
        <taxon>Stramenopiles</taxon>
        <taxon>Ochrophyta</taxon>
        <taxon>Bacillariophyta</taxon>
        <taxon>Coscinodiscophyceae</taxon>
        <taxon>Thalassiosirophycidae</taxon>
        <taxon>Thalassiosirales</taxon>
        <taxon>Skeletonemataceae</taxon>
        <taxon>Skeletonema</taxon>
        <taxon>Skeletonema marinoi-dohrnii complex</taxon>
    </lineage>
</organism>
<dbReference type="InterPro" id="IPR014025">
    <property type="entry name" value="Glutaredoxin_subgr"/>
</dbReference>
<name>A0AAD8Y779_9STRA</name>
<dbReference type="SUPFAM" id="SSF52833">
    <property type="entry name" value="Thioredoxin-like"/>
    <property type="match status" value="1"/>
</dbReference>
<dbReference type="PROSITE" id="PS00195">
    <property type="entry name" value="GLUTAREDOXIN_1"/>
    <property type="match status" value="1"/>
</dbReference>
<accession>A0AAD8Y779</accession>
<evidence type="ECO:0000313" key="5">
    <source>
        <dbReference type="Proteomes" id="UP001224775"/>
    </source>
</evidence>
<dbReference type="Pfam" id="PF00462">
    <property type="entry name" value="Glutaredoxin"/>
    <property type="match status" value="1"/>
</dbReference>
<sequence>MMKSTPLVDAPDEAKLEFATSFMGPLVANIMAKEQELLGDWKIDKIVEAAGNEFDEEKSHENLMRILLNGYDSNDSISTIDSSGLTNDWSPKVTLFSFVDCPWCLLAKQLLQEEYQLDNDTLQIIELENLGQEGKHLRASISLATGRTSMPACFINGKSVGGYTDGFFTDDNDATGETSEGFTFVPRSEVDLRMTESKGLASLHETGDLRRLLLER</sequence>
<evidence type="ECO:0000256" key="1">
    <source>
        <dbReference type="ARBA" id="ARBA00023157"/>
    </source>
</evidence>
<evidence type="ECO:0000256" key="2">
    <source>
        <dbReference type="ARBA" id="ARBA00023284"/>
    </source>
</evidence>
<dbReference type="Gene3D" id="3.40.30.10">
    <property type="entry name" value="Glutaredoxin"/>
    <property type="match status" value="1"/>
</dbReference>
<reference evidence="4" key="1">
    <citation type="submission" date="2023-06" db="EMBL/GenBank/DDBJ databases">
        <title>Survivors Of The Sea: Transcriptome response of Skeletonema marinoi to long-term dormancy.</title>
        <authorList>
            <person name="Pinder M.I.M."/>
            <person name="Kourtchenko O."/>
            <person name="Robertson E.K."/>
            <person name="Larsson T."/>
            <person name="Maumus F."/>
            <person name="Osuna-Cruz C.M."/>
            <person name="Vancaester E."/>
            <person name="Stenow R."/>
            <person name="Vandepoele K."/>
            <person name="Ploug H."/>
            <person name="Bruchert V."/>
            <person name="Godhe A."/>
            <person name="Topel M."/>
        </authorList>
    </citation>
    <scope>NUCLEOTIDE SEQUENCE</scope>
    <source>
        <strain evidence="4">R05AC</strain>
    </source>
</reference>
<keyword evidence="1" id="KW-1015">Disulfide bond</keyword>
<dbReference type="PROSITE" id="PS51354">
    <property type="entry name" value="GLUTAREDOXIN_2"/>
    <property type="match status" value="1"/>
</dbReference>
<proteinExistence type="predicted"/>
<feature type="domain" description="Glutaredoxin" evidence="3">
    <location>
        <begin position="93"/>
        <end position="160"/>
    </location>
</feature>
<dbReference type="InterPro" id="IPR036249">
    <property type="entry name" value="Thioredoxin-like_sf"/>
</dbReference>
<dbReference type="InterPro" id="IPR002109">
    <property type="entry name" value="Glutaredoxin"/>
</dbReference>
<dbReference type="PRINTS" id="PR00160">
    <property type="entry name" value="GLUTAREDOXIN"/>
</dbReference>
<dbReference type="PANTHER" id="PTHR45694">
    <property type="entry name" value="GLUTAREDOXIN 2"/>
    <property type="match status" value="1"/>
</dbReference>
<keyword evidence="2" id="KW-0676">Redox-active center</keyword>
<dbReference type="EMBL" id="JATAAI010000014">
    <property type="protein sequence ID" value="KAK1741024.1"/>
    <property type="molecule type" value="Genomic_DNA"/>
</dbReference>
<dbReference type="Proteomes" id="UP001224775">
    <property type="component" value="Unassembled WGS sequence"/>
</dbReference>
<dbReference type="GO" id="GO:0005737">
    <property type="term" value="C:cytoplasm"/>
    <property type="evidence" value="ECO:0007669"/>
    <property type="project" value="TreeGrafter"/>
</dbReference>
<dbReference type="PANTHER" id="PTHR45694:SF18">
    <property type="entry name" value="GLUTAREDOXIN-1-RELATED"/>
    <property type="match status" value="1"/>
</dbReference>
<keyword evidence="5" id="KW-1185">Reference proteome</keyword>